<feature type="region of interest" description="Disordered" evidence="1">
    <location>
        <begin position="396"/>
        <end position="417"/>
    </location>
</feature>
<dbReference type="PANTHER" id="PTHR11102:SF160">
    <property type="entry name" value="ERAD-ASSOCIATED E3 UBIQUITIN-PROTEIN LIGASE COMPONENT HRD3"/>
    <property type="match status" value="1"/>
</dbReference>
<dbReference type="Proteomes" id="UP000664835">
    <property type="component" value="Unassembled WGS sequence"/>
</dbReference>
<evidence type="ECO:0000313" key="3">
    <source>
        <dbReference type="EMBL" id="MBO1926636.1"/>
    </source>
</evidence>
<evidence type="ECO:0000256" key="1">
    <source>
        <dbReference type="SAM" id="MobiDB-lite"/>
    </source>
</evidence>
<proteinExistence type="predicted"/>
<dbReference type="InterPro" id="IPR050767">
    <property type="entry name" value="Sel1_AlgK"/>
</dbReference>
<evidence type="ECO:0000313" key="4">
    <source>
        <dbReference type="Proteomes" id="UP000664835"/>
    </source>
</evidence>
<dbReference type="InterPro" id="IPR011990">
    <property type="entry name" value="TPR-like_helical_dom_sf"/>
</dbReference>
<reference evidence="3 4" key="1">
    <citation type="submission" date="2021-03" db="EMBL/GenBank/DDBJ databases">
        <title>Thiomicrorhabdus sp.nov.,novel sulfur-oxidizing bacteria isolated from coastal sediment.</title>
        <authorList>
            <person name="Liu X."/>
        </authorList>
    </citation>
    <scope>NUCLEOTIDE SEQUENCE [LARGE SCALE GENOMIC DNA]</scope>
    <source>
        <strain evidence="3 4">6S2-11</strain>
    </source>
</reference>
<keyword evidence="2" id="KW-0732">Signal</keyword>
<dbReference type="Pfam" id="PF08238">
    <property type="entry name" value="Sel1"/>
    <property type="match status" value="5"/>
</dbReference>
<organism evidence="3 4">
    <name type="scientific">Thiomicrorhabdus marina</name>
    <dbReference type="NCBI Taxonomy" id="2818442"/>
    <lineage>
        <taxon>Bacteria</taxon>
        <taxon>Pseudomonadati</taxon>
        <taxon>Pseudomonadota</taxon>
        <taxon>Gammaproteobacteria</taxon>
        <taxon>Thiotrichales</taxon>
        <taxon>Piscirickettsiaceae</taxon>
        <taxon>Thiomicrorhabdus</taxon>
    </lineage>
</organism>
<feature type="compositionally biased region" description="Polar residues" evidence="1">
    <location>
        <begin position="407"/>
        <end position="417"/>
    </location>
</feature>
<dbReference type="SMART" id="SM00671">
    <property type="entry name" value="SEL1"/>
    <property type="match status" value="5"/>
</dbReference>
<comment type="caution">
    <text evidence="3">The sequence shown here is derived from an EMBL/GenBank/DDBJ whole genome shotgun (WGS) entry which is preliminary data.</text>
</comment>
<gene>
    <name evidence="3" type="ORF">J3998_03520</name>
</gene>
<protein>
    <submittedName>
        <fullName evidence="3">Sel1 repeat family protein</fullName>
    </submittedName>
</protein>
<dbReference type="InterPro" id="IPR006597">
    <property type="entry name" value="Sel1-like"/>
</dbReference>
<dbReference type="RefSeq" id="WP_208148059.1">
    <property type="nucleotide sequence ID" value="NZ_JAGETV010000004.1"/>
</dbReference>
<sequence length="417" mass="47424">MKRFLSLITSLIIGFAGNAFAGYDEGFKAFQEGDFQTALREIEPLAKQGDANAQNMLGTMFNQGLGVQQNVQSAIYWYELAAKAGDLTALQNLGTMFLYGDGVKADYARALNYFNTAANRNDKAAQYYLGIMYENGYGIKQDYRQARQWYQKSADQNYYQSYYPLARLYLNGEGGEKNVTLAMNLLKIGADKREPNSLFLLGWIYDNGFDDVEQNLNKALIFYLIAANLGQNEAHDRLEVLRNKIYCSKPEESATRLFDVVLRCVDRTQMQKSIKAAGGRVIDENLNNWGDSYNSENLLKDSSELYVSYTVDDKGVALATYTFPANSDIQQVAQIRDMVRSKYGEPNKGPEKITYLPVLYSWNLGDGIKIEVERGMLGTDTYLSYIYPENYRSQQKEMKRQAEAEKNSQYQAQQENF</sequence>
<dbReference type="EMBL" id="JAGETV010000004">
    <property type="protein sequence ID" value="MBO1926636.1"/>
    <property type="molecule type" value="Genomic_DNA"/>
</dbReference>
<name>A0ABS3Q2S4_9GAMM</name>
<accession>A0ABS3Q2S4</accession>
<dbReference type="Gene3D" id="1.25.40.10">
    <property type="entry name" value="Tetratricopeptide repeat domain"/>
    <property type="match status" value="1"/>
</dbReference>
<dbReference type="PANTHER" id="PTHR11102">
    <property type="entry name" value="SEL-1-LIKE PROTEIN"/>
    <property type="match status" value="1"/>
</dbReference>
<dbReference type="SUPFAM" id="SSF81901">
    <property type="entry name" value="HCP-like"/>
    <property type="match status" value="1"/>
</dbReference>
<feature type="compositionally biased region" description="Basic and acidic residues" evidence="1">
    <location>
        <begin position="396"/>
        <end position="406"/>
    </location>
</feature>
<evidence type="ECO:0000256" key="2">
    <source>
        <dbReference type="SAM" id="SignalP"/>
    </source>
</evidence>
<feature type="chain" id="PRO_5045369562" evidence="2">
    <location>
        <begin position="22"/>
        <end position="417"/>
    </location>
</feature>
<keyword evidence="4" id="KW-1185">Reference proteome</keyword>
<feature type="signal peptide" evidence="2">
    <location>
        <begin position="1"/>
        <end position="21"/>
    </location>
</feature>